<evidence type="ECO:0008006" key="3">
    <source>
        <dbReference type="Google" id="ProtNLM"/>
    </source>
</evidence>
<dbReference type="Proteomes" id="UP000813462">
    <property type="component" value="Unassembled WGS sequence"/>
</dbReference>
<gene>
    <name evidence="1" type="ORF">FEM48_ZijujUnG0088600</name>
</gene>
<accession>A0A978U8J8</accession>
<reference evidence="1" key="1">
    <citation type="journal article" date="2021" name="Front. Plant Sci.">
        <title>Chromosome-Scale Genome Assembly for Chinese Sour Jujube and Insights Into Its Genome Evolution and Domestication Signature.</title>
        <authorList>
            <person name="Shen L.-Y."/>
            <person name="Luo H."/>
            <person name="Wang X.-L."/>
            <person name="Wang X.-M."/>
            <person name="Qiu X.-J."/>
            <person name="Liu H."/>
            <person name="Zhou S.-S."/>
            <person name="Jia K.-H."/>
            <person name="Nie S."/>
            <person name="Bao Y.-T."/>
            <person name="Zhang R.-G."/>
            <person name="Yun Q.-Z."/>
            <person name="Chai Y.-H."/>
            <person name="Lu J.-Y."/>
            <person name="Li Y."/>
            <person name="Zhao S.-W."/>
            <person name="Mao J.-F."/>
            <person name="Jia S.-G."/>
            <person name="Mao Y.-M."/>
        </authorList>
    </citation>
    <scope>NUCLEOTIDE SEQUENCE</scope>
    <source>
        <strain evidence="1">AT0</strain>
        <tissue evidence="1">Leaf</tissue>
    </source>
</reference>
<dbReference type="EMBL" id="JAEACU010000348">
    <property type="protein sequence ID" value="KAH7510783.1"/>
    <property type="molecule type" value="Genomic_DNA"/>
</dbReference>
<dbReference type="PANTHER" id="PTHR33116">
    <property type="entry name" value="REVERSE TRANSCRIPTASE ZINC-BINDING DOMAIN-CONTAINING PROTEIN-RELATED-RELATED"/>
    <property type="match status" value="1"/>
</dbReference>
<dbReference type="PANTHER" id="PTHR33116:SF86">
    <property type="entry name" value="REVERSE TRANSCRIPTASE DOMAIN-CONTAINING PROTEIN"/>
    <property type="match status" value="1"/>
</dbReference>
<dbReference type="AlphaFoldDB" id="A0A978U8J8"/>
<name>A0A978U8J8_ZIZJJ</name>
<protein>
    <recommendedName>
        <fullName evidence="3">Reverse transcriptase domain-containing protein</fullName>
    </recommendedName>
</protein>
<organism evidence="1 2">
    <name type="scientific">Ziziphus jujuba var. spinosa</name>
    <dbReference type="NCBI Taxonomy" id="714518"/>
    <lineage>
        <taxon>Eukaryota</taxon>
        <taxon>Viridiplantae</taxon>
        <taxon>Streptophyta</taxon>
        <taxon>Embryophyta</taxon>
        <taxon>Tracheophyta</taxon>
        <taxon>Spermatophyta</taxon>
        <taxon>Magnoliopsida</taxon>
        <taxon>eudicotyledons</taxon>
        <taxon>Gunneridae</taxon>
        <taxon>Pentapetalae</taxon>
        <taxon>rosids</taxon>
        <taxon>fabids</taxon>
        <taxon>Rosales</taxon>
        <taxon>Rhamnaceae</taxon>
        <taxon>Paliureae</taxon>
        <taxon>Ziziphus</taxon>
    </lineage>
</organism>
<proteinExistence type="predicted"/>
<evidence type="ECO:0000313" key="2">
    <source>
        <dbReference type="Proteomes" id="UP000813462"/>
    </source>
</evidence>
<evidence type="ECO:0000313" key="1">
    <source>
        <dbReference type="EMBL" id="KAH7510783.1"/>
    </source>
</evidence>
<comment type="caution">
    <text evidence="1">The sequence shown here is derived from an EMBL/GenBank/DDBJ whole genome shotgun (WGS) entry which is preliminary data.</text>
</comment>
<sequence>MDKESGVQRIKICKNAPAVSHLLYANDLLITCRANKENAKAIVKCLKTYCNWLVGWQSHLLSRAGKATLIRTVAQAIPIYTMSTFMVPKGVPRQMDSIIKRFWWSIKPRAKRILALKSWSSICKPKSVGGLGFKRFEDINTALIAKLG</sequence>